<evidence type="ECO:0000256" key="1">
    <source>
        <dbReference type="SAM" id="MobiDB-lite"/>
    </source>
</evidence>
<dbReference type="Gene3D" id="1.10.510.10">
    <property type="entry name" value="Transferase(Phosphotransferase) domain 1"/>
    <property type="match status" value="1"/>
</dbReference>
<evidence type="ECO:0000313" key="3">
    <source>
        <dbReference type="EMBL" id="KAJ8316256.1"/>
    </source>
</evidence>
<keyword evidence="4" id="KW-1185">Reference proteome</keyword>
<dbReference type="InterPro" id="IPR011009">
    <property type="entry name" value="Kinase-like_dom_sf"/>
</dbReference>
<evidence type="ECO:0000313" key="4">
    <source>
        <dbReference type="Proteomes" id="UP001217089"/>
    </source>
</evidence>
<protein>
    <recommendedName>
        <fullName evidence="2">UBA domain-containing protein</fullName>
    </recommendedName>
</protein>
<dbReference type="InterPro" id="IPR015940">
    <property type="entry name" value="UBA"/>
</dbReference>
<dbReference type="CDD" id="cd14338">
    <property type="entry name" value="UBA_SIK"/>
    <property type="match status" value="1"/>
</dbReference>
<sequence length="358" mass="40826">MLKSKINQARHLISWNSCSSYVSHIIMSHSLSCCFFFTECENIIKQMLTVDPNKRITMNEIINHKWMKLSGDDSDFDNLICDYNRPSDVEDDELNEQILSHIESLGLDSERSIKSVKENTFDAHSAVYHLLMDKWKKHPKTIINKLPVMLLSRNIPITTRTERRSSITTGVVERVEVPQDNKPCIPQTTIGATIPQVQFFNENNELTEPDEGSQHSDSDSEEPSPEALARYLAMRRHTVGVGDSRHEVPEDVRVKLANHQPIIAMPQPNLFMPFGFLPHMNLPQTLPPIQNETVQNVPAKGQQFLQLPQLFGSGRSSYDKFDLNITQNMKYRSDAYNTPLAKDKIISLIQAQCILTNL</sequence>
<name>A0ABQ9FJA7_TEGGR</name>
<dbReference type="InterPro" id="IPR057380">
    <property type="entry name" value="UBA_SIK1/2/3"/>
</dbReference>
<dbReference type="PROSITE" id="PS50030">
    <property type="entry name" value="UBA"/>
    <property type="match status" value="1"/>
</dbReference>
<proteinExistence type="predicted"/>
<reference evidence="3 4" key="1">
    <citation type="submission" date="2022-12" db="EMBL/GenBank/DDBJ databases">
        <title>Chromosome-level genome of Tegillarca granosa.</title>
        <authorList>
            <person name="Kim J."/>
        </authorList>
    </citation>
    <scope>NUCLEOTIDE SEQUENCE [LARGE SCALE GENOMIC DNA]</scope>
    <source>
        <strain evidence="3">Teg-2019</strain>
        <tissue evidence="3">Adductor muscle</tissue>
    </source>
</reference>
<organism evidence="3 4">
    <name type="scientific">Tegillarca granosa</name>
    <name type="common">Malaysian cockle</name>
    <name type="synonym">Anadara granosa</name>
    <dbReference type="NCBI Taxonomy" id="220873"/>
    <lineage>
        <taxon>Eukaryota</taxon>
        <taxon>Metazoa</taxon>
        <taxon>Spiralia</taxon>
        <taxon>Lophotrochozoa</taxon>
        <taxon>Mollusca</taxon>
        <taxon>Bivalvia</taxon>
        <taxon>Autobranchia</taxon>
        <taxon>Pteriomorphia</taxon>
        <taxon>Arcoida</taxon>
        <taxon>Arcoidea</taxon>
        <taxon>Arcidae</taxon>
        <taxon>Tegillarca</taxon>
    </lineage>
</organism>
<feature type="region of interest" description="Disordered" evidence="1">
    <location>
        <begin position="206"/>
        <end position="226"/>
    </location>
</feature>
<gene>
    <name evidence="3" type="ORF">KUTeg_006270</name>
</gene>
<dbReference type="Proteomes" id="UP001217089">
    <property type="component" value="Unassembled WGS sequence"/>
</dbReference>
<dbReference type="EMBL" id="JARBDR010000328">
    <property type="protein sequence ID" value="KAJ8316256.1"/>
    <property type="molecule type" value="Genomic_DNA"/>
</dbReference>
<evidence type="ECO:0000259" key="2">
    <source>
        <dbReference type="PROSITE" id="PS50030"/>
    </source>
</evidence>
<feature type="domain" description="UBA" evidence="2">
    <location>
        <begin position="93"/>
        <end position="133"/>
    </location>
</feature>
<comment type="caution">
    <text evidence="3">The sequence shown here is derived from an EMBL/GenBank/DDBJ whole genome shotgun (WGS) entry which is preliminary data.</text>
</comment>
<accession>A0ABQ9FJA7</accession>
<dbReference type="Pfam" id="PF23312">
    <property type="entry name" value="UBA_SIK3"/>
    <property type="match status" value="1"/>
</dbReference>
<dbReference type="SUPFAM" id="SSF56112">
    <property type="entry name" value="Protein kinase-like (PK-like)"/>
    <property type="match status" value="1"/>
</dbReference>